<evidence type="ECO:0000313" key="4">
    <source>
        <dbReference type="EMBL" id="CUH81878.1"/>
    </source>
</evidence>
<feature type="domain" description="UspA" evidence="3">
    <location>
        <begin position="1"/>
        <end position="141"/>
    </location>
</feature>
<gene>
    <name evidence="4" type="primary">uspF_2</name>
    <name evidence="4" type="ORF">TRM7557_03654</name>
</gene>
<sequence length="141" mass="15518">MTKTVLVAVDLAHREDQAALLKRAEQMADLDGATLAVVTVLPDFKMSMVSTFFSDQHTHDMAEETRKALHAFVLETLGHDDDVKHIVRMGNVYEEVLQTAKELGADLIVVGAHRPDLADYLMGPNAARVARHAKCSVLIAR</sequence>
<dbReference type="SUPFAM" id="SSF52402">
    <property type="entry name" value="Adenine nucleotide alpha hydrolases-like"/>
    <property type="match status" value="1"/>
</dbReference>
<dbReference type="STRING" id="928856.SAMN04488049_102491"/>
<keyword evidence="2" id="KW-0963">Cytoplasm</keyword>
<proteinExistence type="inferred from homology"/>
<protein>
    <recommendedName>
        <fullName evidence="2">Universal stress protein</fullName>
    </recommendedName>
</protein>
<organism evidence="4 5">
    <name type="scientific">Tritonibacter multivorans</name>
    <dbReference type="NCBI Taxonomy" id="928856"/>
    <lineage>
        <taxon>Bacteria</taxon>
        <taxon>Pseudomonadati</taxon>
        <taxon>Pseudomonadota</taxon>
        <taxon>Alphaproteobacteria</taxon>
        <taxon>Rhodobacterales</taxon>
        <taxon>Paracoccaceae</taxon>
        <taxon>Tritonibacter</taxon>
    </lineage>
</organism>
<dbReference type="Proteomes" id="UP000052022">
    <property type="component" value="Unassembled WGS sequence"/>
</dbReference>
<dbReference type="PANTHER" id="PTHR46268:SF6">
    <property type="entry name" value="UNIVERSAL STRESS PROTEIN UP12"/>
    <property type="match status" value="1"/>
</dbReference>
<dbReference type="Gene3D" id="3.40.50.620">
    <property type="entry name" value="HUPs"/>
    <property type="match status" value="1"/>
</dbReference>
<dbReference type="AlphaFoldDB" id="A0A0P1GXM9"/>
<dbReference type="EMBL" id="CYSD01000042">
    <property type="protein sequence ID" value="CUH81878.1"/>
    <property type="molecule type" value="Genomic_DNA"/>
</dbReference>
<dbReference type="InterPro" id="IPR006016">
    <property type="entry name" value="UspA"/>
</dbReference>
<evidence type="ECO:0000256" key="2">
    <source>
        <dbReference type="PIRNR" id="PIRNR006276"/>
    </source>
</evidence>
<dbReference type="RefSeq" id="WP_058291602.1">
    <property type="nucleotide sequence ID" value="NZ_CYSD01000042.1"/>
</dbReference>
<dbReference type="GO" id="GO:0005737">
    <property type="term" value="C:cytoplasm"/>
    <property type="evidence" value="ECO:0007669"/>
    <property type="project" value="UniProtKB-SubCell"/>
</dbReference>
<dbReference type="CDD" id="cd00293">
    <property type="entry name" value="USP-like"/>
    <property type="match status" value="1"/>
</dbReference>
<dbReference type="OrthoDB" id="9792500at2"/>
<dbReference type="PRINTS" id="PR01438">
    <property type="entry name" value="UNVRSLSTRESS"/>
</dbReference>
<keyword evidence="5" id="KW-1185">Reference proteome</keyword>
<dbReference type="InterPro" id="IPR014729">
    <property type="entry name" value="Rossmann-like_a/b/a_fold"/>
</dbReference>
<accession>A0A0P1GXM9</accession>
<comment type="similarity">
    <text evidence="1 2">Belongs to the universal stress protein A family.</text>
</comment>
<reference evidence="4 5" key="1">
    <citation type="submission" date="2015-09" db="EMBL/GenBank/DDBJ databases">
        <authorList>
            <consortium name="Swine Surveillance"/>
        </authorList>
    </citation>
    <scope>NUCLEOTIDE SEQUENCE [LARGE SCALE GENOMIC DNA]</scope>
    <source>
        <strain evidence="4 5">CECT 7557</strain>
    </source>
</reference>
<dbReference type="InterPro" id="IPR006015">
    <property type="entry name" value="Universal_stress_UspA"/>
</dbReference>
<dbReference type="PANTHER" id="PTHR46268">
    <property type="entry name" value="STRESS RESPONSE PROTEIN NHAX"/>
    <property type="match status" value="1"/>
</dbReference>
<evidence type="ECO:0000313" key="5">
    <source>
        <dbReference type="Proteomes" id="UP000052022"/>
    </source>
</evidence>
<evidence type="ECO:0000259" key="3">
    <source>
        <dbReference type="Pfam" id="PF00582"/>
    </source>
</evidence>
<evidence type="ECO:0000256" key="1">
    <source>
        <dbReference type="ARBA" id="ARBA00008791"/>
    </source>
</evidence>
<comment type="subcellular location">
    <subcellularLocation>
        <location evidence="2">Cytoplasm</location>
    </subcellularLocation>
</comment>
<dbReference type="Pfam" id="PF00582">
    <property type="entry name" value="Usp"/>
    <property type="match status" value="1"/>
</dbReference>
<name>A0A0P1GXM9_9RHOB</name>
<dbReference type="PIRSF" id="PIRSF006276">
    <property type="entry name" value="UspA"/>
    <property type="match status" value="1"/>
</dbReference>